<evidence type="ECO:0000256" key="1">
    <source>
        <dbReference type="SAM" id="MobiDB-lite"/>
    </source>
</evidence>
<keyword evidence="2" id="KW-0614">Plasmid</keyword>
<name>A0ABX7BED7_9PROT</name>
<feature type="region of interest" description="Disordered" evidence="1">
    <location>
        <begin position="1"/>
        <end position="27"/>
    </location>
</feature>
<dbReference type="RefSeq" id="WP_201081908.1">
    <property type="nucleotide sequence ID" value="NZ_CP067421.1"/>
</dbReference>
<reference evidence="2" key="1">
    <citation type="submission" date="2021-02" db="EMBL/GenBank/DDBJ databases">
        <title>Skermanella TT6 skin isolate.</title>
        <authorList>
            <person name="Lee K."/>
            <person name="Ganzorig M."/>
        </authorList>
    </citation>
    <scope>NUCLEOTIDE SEQUENCE</scope>
    <source>
        <strain evidence="2">TT6</strain>
    </source>
</reference>
<sequence>MPRTNLPLPTRQLSLFPRSCPGPDRTSLPKVALDTAARLMARMLLAAAGNAVGGQMGGQTDE</sequence>
<evidence type="ECO:0000313" key="3">
    <source>
        <dbReference type="Proteomes" id="UP000595197"/>
    </source>
</evidence>
<geneLocation type="plasmid" evidence="2 3">
    <name>pTT6-1</name>
</geneLocation>
<evidence type="ECO:0000313" key="2">
    <source>
        <dbReference type="EMBL" id="QQP92752.1"/>
    </source>
</evidence>
<protein>
    <submittedName>
        <fullName evidence="2">Uncharacterized protein</fullName>
    </submittedName>
</protein>
<keyword evidence="3" id="KW-1185">Reference proteome</keyword>
<gene>
    <name evidence="2" type="ORF">IGS68_30290</name>
</gene>
<dbReference type="Proteomes" id="UP000595197">
    <property type="component" value="Plasmid pTT6-1"/>
</dbReference>
<dbReference type="EMBL" id="CP067421">
    <property type="protein sequence ID" value="QQP92752.1"/>
    <property type="molecule type" value="Genomic_DNA"/>
</dbReference>
<organism evidence="2 3">
    <name type="scientific">Skermanella cutis</name>
    <dbReference type="NCBI Taxonomy" id="2775420"/>
    <lineage>
        <taxon>Bacteria</taxon>
        <taxon>Pseudomonadati</taxon>
        <taxon>Pseudomonadota</taxon>
        <taxon>Alphaproteobacteria</taxon>
        <taxon>Rhodospirillales</taxon>
        <taxon>Azospirillaceae</taxon>
        <taxon>Skermanella</taxon>
    </lineage>
</organism>
<proteinExistence type="predicted"/>
<accession>A0ABX7BED7</accession>